<feature type="chain" id="PRO_5003022031" evidence="2">
    <location>
        <begin position="24"/>
        <end position="172"/>
    </location>
</feature>
<evidence type="ECO:0000313" key="4">
    <source>
        <dbReference type="Proteomes" id="UP000000323"/>
    </source>
</evidence>
<organism evidence="3 4">
    <name type="scientific">Thermobaculum terrenum (strain ATCC BAA-798 / CCMEE 7001 / YNP1)</name>
    <dbReference type="NCBI Taxonomy" id="525904"/>
    <lineage>
        <taxon>Bacteria</taxon>
        <taxon>Bacillati</taxon>
        <taxon>Chloroflexota</taxon>
        <taxon>Chloroflexia</taxon>
        <taxon>Candidatus Thermobaculales</taxon>
        <taxon>Candidatus Thermobaculaceae</taxon>
        <taxon>Thermobaculum</taxon>
    </lineage>
</organism>
<gene>
    <name evidence="3" type="ordered locus">Tter_2332</name>
</gene>
<proteinExistence type="predicted"/>
<dbReference type="Proteomes" id="UP000000323">
    <property type="component" value="Chromosome 2"/>
</dbReference>
<evidence type="ECO:0000256" key="2">
    <source>
        <dbReference type="SAM" id="SignalP"/>
    </source>
</evidence>
<keyword evidence="2" id="KW-0732">Signal</keyword>
<feature type="signal peptide" evidence="2">
    <location>
        <begin position="1"/>
        <end position="23"/>
    </location>
</feature>
<dbReference type="EMBL" id="CP001826">
    <property type="protein sequence ID" value="ACZ43231.1"/>
    <property type="molecule type" value="Genomic_DNA"/>
</dbReference>
<evidence type="ECO:0000256" key="1">
    <source>
        <dbReference type="SAM" id="MobiDB-lite"/>
    </source>
</evidence>
<feature type="compositionally biased region" description="Polar residues" evidence="1">
    <location>
        <begin position="149"/>
        <end position="159"/>
    </location>
</feature>
<reference evidence="4" key="1">
    <citation type="journal article" date="2010" name="Stand. Genomic Sci.">
        <title>Complete genome sequence of 'Thermobaculum terrenum' type strain (YNP1).</title>
        <authorList>
            <person name="Kiss H."/>
            <person name="Cleland D."/>
            <person name="Lapidus A."/>
            <person name="Lucas S."/>
            <person name="Glavina Del Rio T."/>
            <person name="Nolan M."/>
            <person name="Tice H."/>
            <person name="Han C."/>
            <person name="Goodwin L."/>
            <person name="Pitluck S."/>
            <person name="Liolios K."/>
            <person name="Ivanova N."/>
            <person name="Mavromatis K."/>
            <person name="Ovchinnikova G."/>
            <person name="Pati A."/>
            <person name="Chen A."/>
            <person name="Palaniappan K."/>
            <person name="Land M."/>
            <person name="Hauser L."/>
            <person name="Chang Y."/>
            <person name="Jeffries C."/>
            <person name="Lu M."/>
            <person name="Brettin T."/>
            <person name="Detter J."/>
            <person name="Goker M."/>
            <person name="Tindall B."/>
            <person name="Beck B."/>
            <person name="McDermott T."/>
            <person name="Woyke T."/>
            <person name="Bristow J."/>
            <person name="Eisen J."/>
            <person name="Markowitz V."/>
            <person name="Hugenholtz P."/>
            <person name="Kyrpides N."/>
            <person name="Klenk H."/>
            <person name="Cheng J."/>
        </authorList>
    </citation>
    <scope>NUCLEOTIDE SEQUENCE [LARGE SCALE GENOMIC DNA]</scope>
    <source>
        <strain evidence="4">ATCC BAA-798 / YNP1</strain>
    </source>
</reference>
<dbReference type="AlphaFoldDB" id="D1CHL0"/>
<dbReference type="STRING" id="525904.Tter_2332"/>
<sequence length="172" mass="18663">MSPLRLILSLWLVIALLPASARAVEGPQSQAGTVTKTFRLTLYGRVPRGQSFYVRWRAVGSSRVHLRYLCGMPPEAAGSVSDPCAAGRTYSAHFVLPRGTRIRYAYVRVDPSHGVQDWFHTGTETLTASMVNTAWYRYGEGSQGRHEQPASSGESQVTIPSALPDTGAGGAR</sequence>
<dbReference type="RefSeq" id="WP_012876262.1">
    <property type="nucleotide sequence ID" value="NC_013526.1"/>
</dbReference>
<evidence type="ECO:0000313" key="3">
    <source>
        <dbReference type="EMBL" id="ACZ43231.1"/>
    </source>
</evidence>
<name>D1CHL0_THET1</name>
<keyword evidence="4" id="KW-1185">Reference proteome</keyword>
<accession>D1CHL0</accession>
<feature type="region of interest" description="Disordered" evidence="1">
    <location>
        <begin position="141"/>
        <end position="172"/>
    </location>
</feature>
<protein>
    <submittedName>
        <fullName evidence="3">Uncharacterized protein</fullName>
    </submittedName>
</protein>
<dbReference type="KEGG" id="ttr:Tter_2332"/>
<dbReference type="HOGENOM" id="CLU_1554582_0_0_0"/>